<dbReference type="PANTHER" id="PTHR45910:SF1">
    <property type="entry name" value="N-ALPHA-ACETYLTRANSFERASE 20"/>
    <property type="match status" value="1"/>
</dbReference>
<name>A0A1E4STU7_9ASCO</name>
<keyword evidence="2" id="KW-0012">Acyltransferase</keyword>
<dbReference type="GO" id="GO:0031416">
    <property type="term" value="C:NatB complex"/>
    <property type="evidence" value="ECO:0007669"/>
    <property type="project" value="TreeGrafter"/>
</dbReference>
<evidence type="ECO:0000259" key="3">
    <source>
        <dbReference type="PROSITE" id="PS51186"/>
    </source>
</evidence>
<feature type="domain" description="N-acetyltransferase" evidence="3">
    <location>
        <begin position="2"/>
        <end position="164"/>
    </location>
</feature>
<dbReference type="STRING" id="983967.A0A1E4STU7"/>
<dbReference type="FunFam" id="3.40.630.30:FF:000065">
    <property type="entry name" value="N-terminal acetyltransferase complex ARD1 subunit homolog"/>
    <property type="match status" value="1"/>
</dbReference>
<dbReference type="Gene3D" id="3.40.630.30">
    <property type="match status" value="1"/>
</dbReference>
<dbReference type="InterPro" id="IPR016181">
    <property type="entry name" value="Acyl_CoA_acyltransferase"/>
</dbReference>
<dbReference type="AlphaFoldDB" id="A0A1E4STU7"/>
<dbReference type="PANTHER" id="PTHR45910">
    <property type="entry name" value="N-ALPHA-ACETYLTRANSFERASE 20"/>
    <property type="match status" value="1"/>
</dbReference>
<dbReference type="Proteomes" id="UP000094801">
    <property type="component" value="Unassembled WGS sequence"/>
</dbReference>
<evidence type="ECO:0000313" key="4">
    <source>
        <dbReference type="EMBL" id="ODV82911.1"/>
    </source>
</evidence>
<keyword evidence="1" id="KW-0808">Transferase</keyword>
<dbReference type="InterPro" id="IPR000182">
    <property type="entry name" value="GNAT_dom"/>
</dbReference>
<gene>
    <name evidence="4" type="ORF">CANARDRAFT_10109</name>
</gene>
<evidence type="ECO:0000256" key="1">
    <source>
        <dbReference type="ARBA" id="ARBA00022679"/>
    </source>
</evidence>
<protein>
    <recommendedName>
        <fullName evidence="3">N-acetyltransferase domain-containing protein</fullName>
    </recommendedName>
</protein>
<dbReference type="Pfam" id="PF00583">
    <property type="entry name" value="Acetyltransf_1"/>
    <property type="match status" value="1"/>
</dbReference>
<evidence type="ECO:0000313" key="5">
    <source>
        <dbReference type="Proteomes" id="UP000094801"/>
    </source>
</evidence>
<evidence type="ECO:0000256" key="2">
    <source>
        <dbReference type="ARBA" id="ARBA00023315"/>
    </source>
</evidence>
<accession>A0A1E4STU7</accession>
<proteinExistence type="predicted"/>
<dbReference type="SUPFAM" id="SSF55729">
    <property type="entry name" value="Acyl-CoA N-acyltransferases (Nat)"/>
    <property type="match status" value="1"/>
</dbReference>
<sequence>MTSIRPFQATDLFTLNPINLDPLTEDFYLYFYMQYLSSWPSLFYKSVSPSNEPTGYMLAKTEGKRKEWHSHISAVTINPNYRRIGLASHLCTALEKVTANKPYDCYFVDLFVKANNKLAITMYEKLGYTVFRRVVGYYGGVDVIPDKKKIDDEIDAFDMRKSLPIDINGECTRKNGRNFKVLPNDVRF</sequence>
<reference evidence="5" key="1">
    <citation type="submission" date="2016-04" db="EMBL/GenBank/DDBJ databases">
        <title>Comparative genomics of biotechnologically important yeasts.</title>
        <authorList>
            <consortium name="DOE Joint Genome Institute"/>
            <person name="Riley R."/>
            <person name="Haridas S."/>
            <person name="Wolfe K.H."/>
            <person name="Lopes M.R."/>
            <person name="Hittinger C.T."/>
            <person name="Goker M."/>
            <person name="Salamov A."/>
            <person name="Wisecaver J."/>
            <person name="Long T.M."/>
            <person name="Aerts A.L."/>
            <person name="Barry K."/>
            <person name="Choi C."/>
            <person name="Clum A."/>
            <person name="Coughlan A.Y."/>
            <person name="Deshpande S."/>
            <person name="Douglass A.P."/>
            <person name="Hanson S.J."/>
            <person name="Klenk H.-P."/>
            <person name="Labutti K."/>
            <person name="Lapidus A."/>
            <person name="Lindquist E."/>
            <person name="Lipzen A."/>
            <person name="Meier-Kolthoff J.P."/>
            <person name="Ohm R.A."/>
            <person name="Otillar R.P."/>
            <person name="Pangilinan J."/>
            <person name="Peng Y."/>
            <person name="Rokas A."/>
            <person name="Rosa C.A."/>
            <person name="Scheuner C."/>
            <person name="Sibirny A.A."/>
            <person name="Slot J.C."/>
            <person name="Stielow J.B."/>
            <person name="Sun H."/>
            <person name="Kurtzman C.P."/>
            <person name="Blackwell M."/>
            <person name="Grigoriev I.V."/>
            <person name="Jeffries T.W."/>
        </authorList>
    </citation>
    <scope>NUCLEOTIDE SEQUENCE [LARGE SCALE GENOMIC DNA]</scope>
    <source>
        <strain evidence="5">NRRL YB-2248</strain>
    </source>
</reference>
<dbReference type="GO" id="GO:0004596">
    <property type="term" value="F:protein-N-terminal amino-acid acetyltransferase activity"/>
    <property type="evidence" value="ECO:0007669"/>
    <property type="project" value="TreeGrafter"/>
</dbReference>
<dbReference type="EMBL" id="KV453871">
    <property type="protein sequence ID" value="ODV82911.1"/>
    <property type="molecule type" value="Genomic_DNA"/>
</dbReference>
<dbReference type="PROSITE" id="PS51186">
    <property type="entry name" value="GNAT"/>
    <property type="match status" value="1"/>
</dbReference>
<dbReference type="OrthoDB" id="10264728at2759"/>
<organism evidence="4 5">
    <name type="scientific">[Candida] arabinofermentans NRRL YB-2248</name>
    <dbReference type="NCBI Taxonomy" id="983967"/>
    <lineage>
        <taxon>Eukaryota</taxon>
        <taxon>Fungi</taxon>
        <taxon>Dikarya</taxon>
        <taxon>Ascomycota</taxon>
        <taxon>Saccharomycotina</taxon>
        <taxon>Pichiomycetes</taxon>
        <taxon>Pichiales</taxon>
        <taxon>Pichiaceae</taxon>
        <taxon>Ogataea</taxon>
        <taxon>Ogataea/Candida clade</taxon>
    </lineage>
</organism>
<keyword evidence="5" id="KW-1185">Reference proteome</keyword>
<dbReference type="InterPro" id="IPR051646">
    <property type="entry name" value="NatB_acetyltransferase_subunit"/>
</dbReference>